<gene>
    <name evidence="2" type="ORF">CONPUDRAFT_84588</name>
</gene>
<dbReference type="Proteomes" id="UP000053558">
    <property type="component" value="Unassembled WGS sequence"/>
</dbReference>
<comment type="caution">
    <text evidence="2">The sequence shown here is derived from an EMBL/GenBank/DDBJ whole genome shotgun (WGS) entry which is preliminary data.</text>
</comment>
<sequence length="96" mass="11129">MATVGAIVGVDKKVRSPETSHSRTQSHNKRRRKHKLNSAAEDLHAARRRLTSRTLEARTDGRKERKRERIRQRELNVPSARRGRFSRSQATPQEYG</sequence>
<dbReference type="GeneID" id="19210799"/>
<protein>
    <submittedName>
        <fullName evidence="2">Uncharacterized protein</fullName>
    </submittedName>
</protein>
<dbReference type="RefSeq" id="XP_007773004.1">
    <property type="nucleotide sequence ID" value="XM_007774814.1"/>
</dbReference>
<feature type="compositionally biased region" description="Basic and acidic residues" evidence="1">
    <location>
        <begin position="10"/>
        <end position="21"/>
    </location>
</feature>
<dbReference type="AlphaFoldDB" id="A0A5M3MD89"/>
<feature type="region of interest" description="Disordered" evidence="1">
    <location>
        <begin position="1"/>
        <end position="96"/>
    </location>
</feature>
<organism evidence="2 3">
    <name type="scientific">Coniophora puteana (strain RWD-64-598)</name>
    <name type="common">Brown rot fungus</name>
    <dbReference type="NCBI Taxonomy" id="741705"/>
    <lineage>
        <taxon>Eukaryota</taxon>
        <taxon>Fungi</taxon>
        <taxon>Dikarya</taxon>
        <taxon>Basidiomycota</taxon>
        <taxon>Agaricomycotina</taxon>
        <taxon>Agaricomycetes</taxon>
        <taxon>Agaricomycetidae</taxon>
        <taxon>Boletales</taxon>
        <taxon>Coniophorineae</taxon>
        <taxon>Coniophoraceae</taxon>
        <taxon>Coniophora</taxon>
    </lineage>
</organism>
<evidence type="ECO:0000313" key="3">
    <source>
        <dbReference type="Proteomes" id="UP000053558"/>
    </source>
</evidence>
<accession>A0A5M3MD89</accession>
<dbReference type="EMBL" id="JH711585">
    <property type="protein sequence ID" value="EIW76611.1"/>
    <property type="molecule type" value="Genomic_DNA"/>
</dbReference>
<name>A0A5M3MD89_CONPW</name>
<evidence type="ECO:0000256" key="1">
    <source>
        <dbReference type="SAM" id="MobiDB-lite"/>
    </source>
</evidence>
<reference evidence="3" key="1">
    <citation type="journal article" date="2012" name="Science">
        <title>The Paleozoic origin of enzymatic lignin decomposition reconstructed from 31 fungal genomes.</title>
        <authorList>
            <person name="Floudas D."/>
            <person name="Binder M."/>
            <person name="Riley R."/>
            <person name="Barry K."/>
            <person name="Blanchette R.A."/>
            <person name="Henrissat B."/>
            <person name="Martinez A.T."/>
            <person name="Otillar R."/>
            <person name="Spatafora J.W."/>
            <person name="Yadav J.S."/>
            <person name="Aerts A."/>
            <person name="Benoit I."/>
            <person name="Boyd A."/>
            <person name="Carlson A."/>
            <person name="Copeland A."/>
            <person name="Coutinho P.M."/>
            <person name="de Vries R.P."/>
            <person name="Ferreira P."/>
            <person name="Findley K."/>
            <person name="Foster B."/>
            <person name="Gaskell J."/>
            <person name="Glotzer D."/>
            <person name="Gorecki P."/>
            <person name="Heitman J."/>
            <person name="Hesse C."/>
            <person name="Hori C."/>
            <person name="Igarashi K."/>
            <person name="Jurgens J.A."/>
            <person name="Kallen N."/>
            <person name="Kersten P."/>
            <person name="Kohler A."/>
            <person name="Kuees U."/>
            <person name="Kumar T.K.A."/>
            <person name="Kuo A."/>
            <person name="LaButti K."/>
            <person name="Larrondo L.F."/>
            <person name="Lindquist E."/>
            <person name="Ling A."/>
            <person name="Lombard V."/>
            <person name="Lucas S."/>
            <person name="Lundell T."/>
            <person name="Martin R."/>
            <person name="McLaughlin D.J."/>
            <person name="Morgenstern I."/>
            <person name="Morin E."/>
            <person name="Murat C."/>
            <person name="Nagy L.G."/>
            <person name="Nolan M."/>
            <person name="Ohm R.A."/>
            <person name="Patyshakuliyeva A."/>
            <person name="Rokas A."/>
            <person name="Ruiz-Duenas F.J."/>
            <person name="Sabat G."/>
            <person name="Salamov A."/>
            <person name="Samejima M."/>
            <person name="Schmutz J."/>
            <person name="Slot J.C."/>
            <person name="St John F."/>
            <person name="Stenlid J."/>
            <person name="Sun H."/>
            <person name="Sun S."/>
            <person name="Syed K."/>
            <person name="Tsang A."/>
            <person name="Wiebenga A."/>
            <person name="Young D."/>
            <person name="Pisabarro A."/>
            <person name="Eastwood D.C."/>
            <person name="Martin F."/>
            <person name="Cullen D."/>
            <person name="Grigoriev I.V."/>
            <person name="Hibbett D.S."/>
        </authorList>
    </citation>
    <scope>NUCLEOTIDE SEQUENCE [LARGE SCALE GENOMIC DNA]</scope>
    <source>
        <strain evidence="3">RWD-64-598 SS2</strain>
    </source>
</reference>
<dbReference type="KEGG" id="cput:CONPUDRAFT_84588"/>
<feature type="compositionally biased region" description="Polar residues" evidence="1">
    <location>
        <begin position="86"/>
        <end position="96"/>
    </location>
</feature>
<keyword evidence="3" id="KW-1185">Reference proteome</keyword>
<proteinExistence type="predicted"/>
<feature type="compositionally biased region" description="Basic residues" evidence="1">
    <location>
        <begin position="24"/>
        <end position="36"/>
    </location>
</feature>
<evidence type="ECO:0000313" key="2">
    <source>
        <dbReference type="EMBL" id="EIW76611.1"/>
    </source>
</evidence>